<dbReference type="InterPro" id="IPR029033">
    <property type="entry name" value="His_PPase_superfam"/>
</dbReference>
<accession>A0A844HQZ0</accession>
<sequence>MPGWSGMACKYYQTSAQYSPYLGAQRMVPLFCAPQGLPASAQSWGRGCPRRKNVPLTPVRRFCLIRHGWTDANRGGWFSAFTETQLTDVGRNSARRSAHLPWPTSLRLYVIP</sequence>
<organism evidence="1 2">
    <name type="scientific">Paracoccus litorisediminis</name>
    <dbReference type="NCBI Taxonomy" id="2006130"/>
    <lineage>
        <taxon>Bacteria</taxon>
        <taxon>Pseudomonadati</taxon>
        <taxon>Pseudomonadota</taxon>
        <taxon>Alphaproteobacteria</taxon>
        <taxon>Rhodobacterales</taxon>
        <taxon>Paracoccaceae</taxon>
        <taxon>Paracoccus</taxon>
    </lineage>
</organism>
<dbReference type="AlphaFoldDB" id="A0A844HQZ0"/>
<name>A0A844HQZ0_9RHOB</name>
<dbReference type="EMBL" id="WMIG01000017">
    <property type="protein sequence ID" value="MTH61569.1"/>
    <property type="molecule type" value="Genomic_DNA"/>
</dbReference>
<dbReference type="Pfam" id="PF00300">
    <property type="entry name" value="His_Phos_1"/>
    <property type="match status" value="1"/>
</dbReference>
<proteinExistence type="predicted"/>
<evidence type="ECO:0000313" key="1">
    <source>
        <dbReference type="EMBL" id="MTH61569.1"/>
    </source>
</evidence>
<protein>
    <submittedName>
        <fullName evidence="1">Uncharacterized protein</fullName>
    </submittedName>
</protein>
<reference evidence="1 2" key="1">
    <citation type="submission" date="2019-11" db="EMBL/GenBank/DDBJ databases">
        <authorList>
            <person name="Dong K."/>
        </authorList>
    </citation>
    <scope>NUCLEOTIDE SEQUENCE [LARGE SCALE GENOMIC DNA]</scope>
    <source>
        <strain evidence="1 2">NBRC 112902</strain>
    </source>
</reference>
<dbReference type="SUPFAM" id="SSF53254">
    <property type="entry name" value="Phosphoglycerate mutase-like"/>
    <property type="match status" value="1"/>
</dbReference>
<dbReference type="OrthoDB" id="9781415at2"/>
<keyword evidence="2" id="KW-1185">Reference proteome</keyword>
<dbReference type="RefSeq" id="WP_155041526.1">
    <property type="nucleotide sequence ID" value="NZ_WMIG01000017.1"/>
</dbReference>
<dbReference type="InterPro" id="IPR013078">
    <property type="entry name" value="His_Pase_superF_clade-1"/>
</dbReference>
<evidence type="ECO:0000313" key="2">
    <source>
        <dbReference type="Proteomes" id="UP000449846"/>
    </source>
</evidence>
<comment type="caution">
    <text evidence="1">The sequence shown here is derived from an EMBL/GenBank/DDBJ whole genome shotgun (WGS) entry which is preliminary data.</text>
</comment>
<gene>
    <name evidence="1" type="ORF">GL300_20345</name>
</gene>
<dbReference type="Proteomes" id="UP000449846">
    <property type="component" value="Unassembled WGS sequence"/>
</dbReference>